<comment type="caution">
    <text evidence="2">The sequence shown here is derived from an EMBL/GenBank/DDBJ whole genome shotgun (WGS) entry which is preliminary data.</text>
</comment>
<dbReference type="EMBL" id="WJQU01000001">
    <property type="protein sequence ID" value="KAJ6647186.1"/>
    <property type="molecule type" value="Genomic_DNA"/>
</dbReference>
<dbReference type="Proteomes" id="UP001151699">
    <property type="component" value="Chromosome A"/>
</dbReference>
<proteinExistence type="predicted"/>
<evidence type="ECO:0000256" key="1">
    <source>
        <dbReference type="SAM" id="SignalP"/>
    </source>
</evidence>
<evidence type="ECO:0000313" key="2">
    <source>
        <dbReference type="EMBL" id="KAJ6647186.1"/>
    </source>
</evidence>
<organism evidence="2 3">
    <name type="scientific">Pseudolycoriella hygida</name>
    <dbReference type="NCBI Taxonomy" id="35572"/>
    <lineage>
        <taxon>Eukaryota</taxon>
        <taxon>Metazoa</taxon>
        <taxon>Ecdysozoa</taxon>
        <taxon>Arthropoda</taxon>
        <taxon>Hexapoda</taxon>
        <taxon>Insecta</taxon>
        <taxon>Pterygota</taxon>
        <taxon>Neoptera</taxon>
        <taxon>Endopterygota</taxon>
        <taxon>Diptera</taxon>
        <taxon>Nematocera</taxon>
        <taxon>Sciaroidea</taxon>
        <taxon>Sciaridae</taxon>
        <taxon>Pseudolycoriella</taxon>
    </lineage>
</organism>
<sequence length="218" mass="23874">MKIVFVLLFASCVIGFGESSVFDKTIPFAETNLIHTGFDEFFNAAGTDIGCPGCPFYNGGNCFECCTQNGYSSGGSCGGFLYLTCFCVGRARHVTGTDNKEFSQASVNGDAGSDEVMVSEVSFSISTGVLEFSFRNVDKREVFEAVNEIRSYTIGLDEVPLSVPFVDKVKDLGLIIDENLKWREHVQAVVGKFYAGSRSLWVGARGTPLRRDQCLRNR</sequence>
<evidence type="ECO:0000313" key="3">
    <source>
        <dbReference type="Proteomes" id="UP001151699"/>
    </source>
</evidence>
<gene>
    <name evidence="2" type="ORF">Bhyg_02406</name>
</gene>
<reference evidence="2" key="1">
    <citation type="submission" date="2022-07" db="EMBL/GenBank/DDBJ databases">
        <authorList>
            <person name="Trinca V."/>
            <person name="Uliana J.V.C."/>
            <person name="Torres T.T."/>
            <person name="Ward R.J."/>
            <person name="Monesi N."/>
        </authorList>
    </citation>
    <scope>NUCLEOTIDE SEQUENCE</scope>
    <source>
        <strain evidence="2">HSMRA1968</strain>
        <tissue evidence="2">Whole embryos</tissue>
    </source>
</reference>
<dbReference type="OrthoDB" id="8057135at2759"/>
<protein>
    <submittedName>
        <fullName evidence="2">Uncharacterized protein</fullName>
    </submittedName>
</protein>
<name>A0A9Q0NBB6_9DIPT</name>
<accession>A0A9Q0NBB6</accession>
<dbReference type="AlphaFoldDB" id="A0A9Q0NBB6"/>
<feature type="chain" id="PRO_5040511172" evidence="1">
    <location>
        <begin position="20"/>
        <end position="218"/>
    </location>
</feature>
<keyword evidence="3" id="KW-1185">Reference proteome</keyword>
<keyword evidence="1" id="KW-0732">Signal</keyword>
<feature type="signal peptide" evidence="1">
    <location>
        <begin position="1"/>
        <end position="19"/>
    </location>
</feature>